<dbReference type="SUPFAM" id="SSF52540">
    <property type="entry name" value="P-loop containing nucleoside triphosphate hydrolases"/>
    <property type="match status" value="2"/>
</dbReference>
<dbReference type="GO" id="GO:0000502">
    <property type="term" value="C:proteasome complex"/>
    <property type="evidence" value="ECO:0007669"/>
    <property type="project" value="UniProtKB-KW"/>
</dbReference>
<comment type="similarity">
    <text evidence="5">Belongs to the AAA ATPase family.</text>
</comment>
<dbReference type="FunFam" id="3.40.50.300:FF:000567">
    <property type="entry name" value="ATPase, AAA family protein"/>
    <property type="match status" value="1"/>
</dbReference>
<evidence type="ECO:0000256" key="3">
    <source>
        <dbReference type="ARBA" id="ARBA00022741"/>
    </source>
</evidence>
<keyword evidence="8" id="KW-1185">Reference proteome</keyword>
<dbReference type="Proteomes" id="UP000008076">
    <property type="component" value="Unassembled WGS sequence"/>
</dbReference>
<dbReference type="InterPro" id="IPR003960">
    <property type="entry name" value="ATPase_AAA_CS"/>
</dbReference>
<accession>B0ECX3</accession>
<sequence>MNKPFNTLFLTQPITNDTNRLLVSIHPVHMADSKITIGDYVEIRDNQTGQLYGIFEIHPQPSATRNTMYIYKSHGIEFGLQPSCKVKIIPITKAIPTLSLLKLKSSLSSQYYPLILHQLKSVPLHPEIKPVISINGELLELDIDIQELCFIDEDTLIQSTLHSPYPIFYSHIVQSILCALKVTPPNSLALRSFNICGPSGTGKSVLIHQIAEQTHRNLVIEFNVNGDIKECLQHNIQTALSHPHDSILLIDNIDLLPNDCYIILHQLDFSDVLLLTTSVTKVKYRFDRIYNTSVPSPSERIQLIHQLIPELDCTELNEMMSGYTHKDIATVISQSDKSISSLIPLIKKHPPSGLSEIVLNIPQVSWDQIGGNEEIKQRLKEAVQWPLRFKEQLDKFHIRPTRGILLHGPPGNSKTMQAKALASEAKCNFLAVKGPEMLSKYVGETEGKIKEIFMKARQNAPCVIFFDEIDGMLGVASERGKVGYGDRMLSQFLVEMDGLKETRVLVLAATNRPDLLDEALLRPGRFDRILYVGLPDFDTRKQIVKIYANSVNNELWANNFKGYSGAEIAGICREAALDSLRNNKENIDETSLMAAWMKYGLPQTQQEVINLHLDFQKTHKMQGF</sequence>
<proteinExistence type="inferred from homology"/>
<keyword evidence="7" id="KW-0647">Proteasome</keyword>
<dbReference type="OMA" id="MYIYKSH"/>
<protein>
    <submittedName>
        <fullName evidence="7">Proteasome-activating nucleotidase, putative</fullName>
        <ecNumber evidence="7">3.6.4.3</ecNumber>
    </submittedName>
</protein>
<keyword evidence="4 5" id="KW-0067">ATP-binding</keyword>
<dbReference type="GO" id="GO:0005737">
    <property type="term" value="C:cytoplasm"/>
    <property type="evidence" value="ECO:0007669"/>
    <property type="project" value="UniProtKB-SubCell"/>
</dbReference>
<evidence type="ECO:0000259" key="6">
    <source>
        <dbReference type="SMART" id="SM00382"/>
    </source>
</evidence>
<keyword evidence="3 5" id="KW-0547">Nucleotide-binding</keyword>
<evidence type="ECO:0000256" key="5">
    <source>
        <dbReference type="RuleBase" id="RU003651"/>
    </source>
</evidence>
<dbReference type="KEGG" id="edi:EDI_278360"/>
<dbReference type="AlphaFoldDB" id="B0ECX3"/>
<gene>
    <name evidence="7" type="ORF">EDI_278360</name>
</gene>
<feature type="domain" description="AAA+ ATPase" evidence="6">
    <location>
        <begin position="189"/>
        <end position="309"/>
    </location>
</feature>
<dbReference type="GeneID" id="5881129"/>
<keyword evidence="2" id="KW-0963">Cytoplasm</keyword>
<dbReference type="VEuPathDB" id="AmoebaDB:EDI_278360"/>
<dbReference type="InterPro" id="IPR050168">
    <property type="entry name" value="AAA_ATPase_domain"/>
</dbReference>
<evidence type="ECO:0000256" key="2">
    <source>
        <dbReference type="ARBA" id="ARBA00022490"/>
    </source>
</evidence>
<dbReference type="EC" id="3.6.4.3" evidence="7"/>
<evidence type="ECO:0000313" key="8">
    <source>
        <dbReference type="Proteomes" id="UP000008076"/>
    </source>
</evidence>
<evidence type="ECO:0000313" key="7">
    <source>
        <dbReference type="EMBL" id="EDR27665.1"/>
    </source>
</evidence>
<dbReference type="PANTHER" id="PTHR23077:SF27">
    <property type="entry name" value="ATPASE FAMILY GENE 2 PROTEIN HOMOLOG A"/>
    <property type="match status" value="1"/>
</dbReference>
<dbReference type="PROSITE" id="PS00674">
    <property type="entry name" value="AAA"/>
    <property type="match status" value="1"/>
</dbReference>
<evidence type="ECO:0000256" key="1">
    <source>
        <dbReference type="ARBA" id="ARBA00004496"/>
    </source>
</evidence>
<dbReference type="Gene3D" id="1.10.8.60">
    <property type="match status" value="1"/>
</dbReference>
<dbReference type="InterPro" id="IPR003959">
    <property type="entry name" value="ATPase_AAA_core"/>
</dbReference>
<dbReference type="eggNOG" id="KOG0730">
    <property type="taxonomic scope" value="Eukaryota"/>
</dbReference>
<dbReference type="Pfam" id="PF00004">
    <property type="entry name" value="AAA"/>
    <property type="match status" value="2"/>
</dbReference>
<dbReference type="InterPro" id="IPR041569">
    <property type="entry name" value="AAA_lid_3"/>
</dbReference>
<organism evidence="8">
    <name type="scientific">Entamoeba dispar (strain ATCC PRA-260 / SAW760)</name>
    <dbReference type="NCBI Taxonomy" id="370354"/>
    <lineage>
        <taxon>Eukaryota</taxon>
        <taxon>Amoebozoa</taxon>
        <taxon>Evosea</taxon>
        <taxon>Archamoebae</taxon>
        <taxon>Mastigamoebida</taxon>
        <taxon>Entamoebidae</taxon>
        <taxon>Entamoeba</taxon>
    </lineage>
</organism>
<evidence type="ECO:0000256" key="4">
    <source>
        <dbReference type="ARBA" id="ARBA00022840"/>
    </source>
</evidence>
<feature type="domain" description="AAA+ ATPase" evidence="6">
    <location>
        <begin position="400"/>
        <end position="536"/>
    </location>
</feature>
<reference evidence="8" key="1">
    <citation type="submission" date="2007-12" db="EMBL/GenBank/DDBJ databases">
        <title>Annotation of Entamoeba dispar SAW760.</title>
        <authorList>
            <person name="Lorenzi H."/>
            <person name="Inman J."/>
            <person name="Schobel S."/>
            <person name="Amedeo P."/>
            <person name="Caler E."/>
        </authorList>
    </citation>
    <scope>NUCLEOTIDE SEQUENCE [LARGE SCALE GENOMIC DNA]</scope>
    <source>
        <strain evidence="8">ATCC PRA-260 / SAW760</strain>
    </source>
</reference>
<dbReference type="InterPro" id="IPR027417">
    <property type="entry name" value="P-loop_NTPase"/>
</dbReference>
<dbReference type="FunFam" id="1.10.8.60:FF:000201">
    <property type="entry name" value="AAA family ATPase, putative"/>
    <property type="match status" value="1"/>
</dbReference>
<dbReference type="GO" id="GO:0016887">
    <property type="term" value="F:ATP hydrolysis activity"/>
    <property type="evidence" value="ECO:0007669"/>
    <property type="project" value="InterPro"/>
</dbReference>
<name>B0ECX3_ENTDS</name>
<dbReference type="RefSeq" id="XP_001736148.1">
    <property type="nucleotide sequence ID" value="XM_001736096.1"/>
</dbReference>
<dbReference type="OrthoDB" id="27435at2759"/>
<keyword evidence="7" id="KW-0378">Hydrolase</keyword>
<dbReference type="Gene3D" id="3.40.50.300">
    <property type="entry name" value="P-loop containing nucleotide triphosphate hydrolases"/>
    <property type="match status" value="2"/>
</dbReference>
<dbReference type="GO" id="GO:0005524">
    <property type="term" value="F:ATP binding"/>
    <property type="evidence" value="ECO:0007669"/>
    <property type="project" value="UniProtKB-KW"/>
</dbReference>
<dbReference type="PANTHER" id="PTHR23077">
    <property type="entry name" value="AAA-FAMILY ATPASE"/>
    <property type="match status" value="1"/>
</dbReference>
<dbReference type="Pfam" id="PF17862">
    <property type="entry name" value="AAA_lid_3"/>
    <property type="match status" value="1"/>
</dbReference>
<dbReference type="EMBL" id="DS548795">
    <property type="protein sequence ID" value="EDR27665.1"/>
    <property type="molecule type" value="Genomic_DNA"/>
</dbReference>
<dbReference type="SMART" id="SM00382">
    <property type="entry name" value="AAA"/>
    <property type="match status" value="2"/>
</dbReference>
<comment type="subcellular location">
    <subcellularLocation>
        <location evidence="1">Cytoplasm</location>
    </subcellularLocation>
</comment>
<dbReference type="InterPro" id="IPR003593">
    <property type="entry name" value="AAA+_ATPase"/>
</dbReference>